<gene>
    <name evidence="1" type="ORF">AK812_SmicGene31326</name>
</gene>
<evidence type="ECO:0000313" key="1">
    <source>
        <dbReference type="EMBL" id="OLP87446.1"/>
    </source>
</evidence>
<evidence type="ECO:0000313" key="2">
    <source>
        <dbReference type="Proteomes" id="UP000186817"/>
    </source>
</evidence>
<reference evidence="1 2" key="1">
    <citation type="submission" date="2016-02" db="EMBL/GenBank/DDBJ databases">
        <title>Genome analysis of coral dinoflagellate symbionts highlights evolutionary adaptations to a symbiotic lifestyle.</title>
        <authorList>
            <person name="Aranda M."/>
            <person name="Li Y."/>
            <person name="Liew Y.J."/>
            <person name="Baumgarten S."/>
            <person name="Simakov O."/>
            <person name="Wilson M."/>
            <person name="Piel J."/>
            <person name="Ashoor H."/>
            <person name="Bougouffa S."/>
            <person name="Bajic V.B."/>
            <person name="Ryu T."/>
            <person name="Ravasi T."/>
            <person name="Bayer T."/>
            <person name="Micklem G."/>
            <person name="Kim H."/>
            <person name="Bhak J."/>
            <person name="Lajeunesse T.C."/>
            <person name="Voolstra C.R."/>
        </authorList>
    </citation>
    <scope>NUCLEOTIDE SEQUENCE [LARGE SCALE GENOMIC DNA]</scope>
    <source>
        <strain evidence="1 2">CCMP2467</strain>
    </source>
</reference>
<dbReference type="EMBL" id="LSRX01000860">
    <property type="protein sequence ID" value="OLP87446.1"/>
    <property type="molecule type" value="Genomic_DNA"/>
</dbReference>
<keyword evidence="2" id="KW-1185">Reference proteome</keyword>
<organism evidence="1 2">
    <name type="scientific">Symbiodinium microadriaticum</name>
    <name type="common">Dinoflagellate</name>
    <name type="synonym">Zooxanthella microadriatica</name>
    <dbReference type="NCBI Taxonomy" id="2951"/>
    <lineage>
        <taxon>Eukaryota</taxon>
        <taxon>Sar</taxon>
        <taxon>Alveolata</taxon>
        <taxon>Dinophyceae</taxon>
        <taxon>Suessiales</taxon>
        <taxon>Symbiodiniaceae</taxon>
        <taxon>Symbiodinium</taxon>
    </lineage>
</organism>
<sequence length="150" mass="16364">MLHGQDVFYGLCNIEKLLPSCGCCVVPAFCRDAAGSRELFLRDEVEFLRTYASCNISLAACVKLENSKLIPPAGVARLPLWINTLASTGANTLDYLDNTDSGYDGGQALYDFFDNVKTSVFGFFTDKPQSPASAQAAQGYAWPKEASSWR</sequence>
<dbReference type="Proteomes" id="UP000186817">
    <property type="component" value="Unassembled WGS sequence"/>
</dbReference>
<dbReference type="OrthoDB" id="442885at2759"/>
<name>A0A1Q9CWZ8_SYMMI</name>
<dbReference type="AlphaFoldDB" id="A0A1Q9CWZ8"/>
<proteinExistence type="predicted"/>
<protein>
    <submittedName>
        <fullName evidence="1">Uncharacterized protein</fullName>
    </submittedName>
</protein>
<comment type="caution">
    <text evidence="1">The sequence shown here is derived from an EMBL/GenBank/DDBJ whole genome shotgun (WGS) entry which is preliminary data.</text>
</comment>
<accession>A0A1Q9CWZ8</accession>